<proteinExistence type="predicted"/>
<evidence type="ECO:0000256" key="3">
    <source>
        <dbReference type="ARBA" id="ARBA00023125"/>
    </source>
</evidence>
<evidence type="ECO:0000256" key="1">
    <source>
        <dbReference type="ARBA" id="ARBA00004123"/>
    </source>
</evidence>
<dbReference type="EMBL" id="PKPP01000020">
    <property type="protein sequence ID" value="PWA99436.1"/>
    <property type="molecule type" value="Genomic_DNA"/>
</dbReference>
<dbReference type="GO" id="GO:0005634">
    <property type="term" value="C:nucleus"/>
    <property type="evidence" value="ECO:0007669"/>
    <property type="project" value="UniProtKB-SubCell"/>
</dbReference>
<dbReference type="STRING" id="35608.A0A2U1QN54"/>
<dbReference type="GO" id="GO:0046983">
    <property type="term" value="F:protein dimerization activity"/>
    <property type="evidence" value="ECO:0007669"/>
    <property type="project" value="InterPro"/>
</dbReference>
<feature type="region of interest" description="Disordered" evidence="6">
    <location>
        <begin position="84"/>
        <end position="103"/>
    </location>
</feature>
<dbReference type="SUPFAM" id="SSF47459">
    <property type="entry name" value="HLH, helix-loop-helix DNA-binding domain"/>
    <property type="match status" value="1"/>
</dbReference>
<dbReference type="SMART" id="SM00353">
    <property type="entry name" value="HLH"/>
    <property type="match status" value="1"/>
</dbReference>
<feature type="domain" description="BHLH" evidence="7">
    <location>
        <begin position="293"/>
        <end position="342"/>
    </location>
</feature>
<comment type="subcellular location">
    <subcellularLocation>
        <location evidence="1">Nucleus</location>
    </subcellularLocation>
</comment>
<sequence length="422" mass="47978">MESYGNVFNEEWMNLSSMFSCDQNSDNFMGHELFSNEYEHGLNPSILWQSSNEYNSSNSSVVDDQINLAYPSDHDLKSNFHNYFSQESSNSTDSPPNPSHDIFQFSAPYNTLPDNVSNQSNDVSVMEGDYTNFFLLAQVFSDEAMEDILCLKQDEVAERGKKENSAGQHVPNIGDVGRETFLKRKYEMLELPILLKEGNTGRMDENPKKKSRVSRDNKSTKKSPPKKNQKMTTTINRNEDDHGSKENDQININGRGDVQSSSSCSSEDDSNISQKLQEETNNSSAKTRASRGAATDPQSIYARKRRERINERLKTLQTLVPNGTKVDISTMLEEAVHYVKFLQLQIKLLSSDDKWMYAPIAYNGMDMGLYQNISQNAPFQNRSHSSFHIRLLGEKVAIHHTWKWFGHYNLDVFLSNGLGKGI</sequence>
<dbReference type="InterPro" id="IPR036638">
    <property type="entry name" value="HLH_DNA-bd_sf"/>
</dbReference>
<dbReference type="AlphaFoldDB" id="A0A2U1QN54"/>
<dbReference type="InterPro" id="IPR011598">
    <property type="entry name" value="bHLH_dom"/>
</dbReference>
<keyword evidence="2" id="KW-0805">Transcription regulation</keyword>
<dbReference type="InterPro" id="IPR045843">
    <property type="entry name" value="IND-like"/>
</dbReference>
<dbReference type="PANTHER" id="PTHR16223:SF363">
    <property type="entry name" value="MYC-TYPE, BASIC HELIX-LOOP-HELIX (BHLH) DOMAIN-CONTAINING PROTEIN-RELATED"/>
    <property type="match status" value="1"/>
</dbReference>
<dbReference type="Proteomes" id="UP000245207">
    <property type="component" value="Unassembled WGS sequence"/>
</dbReference>
<dbReference type="PANTHER" id="PTHR16223">
    <property type="entry name" value="TRANSCRIPTION FACTOR BHLH83-RELATED"/>
    <property type="match status" value="1"/>
</dbReference>
<feature type="region of interest" description="Disordered" evidence="6">
    <location>
        <begin position="199"/>
        <end position="305"/>
    </location>
</feature>
<feature type="compositionally biased region" description="Basic residues" evidence="6">
    <location>
        <begin position="220"/>
        <end position="229"/>
    </location>
</feature>
<evidence type="ECO:0000256" key="6">
    <source>
        <dbReference type="SAM" id="MobiDB-lite"/>
    </source>
</evidence>
<dbReference type="GO" id="GO:0048766">
    <property type="term" value="P:root hair initiation"/>
    <property type="evidence" value="ECO:0007669"/>
    <property type="project" value="UniProtKB-ARBA"/>
</dbReference>
<evidence type="ECO:0000256" key="4">
    <source>
        <dbReference type="ARBA" id="ARBA00023163"/>
    </source>
</evidence>
<dbReference type="PROSITE" id="PS50888">
    <property type="entry name" value="BHLH"/>
    <property type="match status" value="1"/>
</dbReference>
<dbReference type="OrthoDB" id="651283at2759"/>
<keyword evidence="5" id="KW-0539">Nucleus</keyword>
<keyword evidence="9" id="KW-1185">Reference proteome</keyword>
<accession>A0A2U1QN54</accession>
<comment type="caution">
    <text evidence="8">The sequence shown here is derived from an EMBL/GenBank/DDBJ whole genome shotgun (WGS) entry which is preliminary data.</text>
</comment>
<keyword evidence="3" id="KW-0238">DNA-binding</keyword>
<evidence type="ECO:0000313" key="8">
    <source>
        <dbReference type="EMBL" id="PWA99436.1"/>
    </source>
</evidence>
<feature type="compositionally biased region" description="Basic and acidic residues" evidence="6">
    <location>
        <begin position="237"/>
        <end position="248"/>
    </location>
</feature>
<feature type="compositionally biased region" description="Basic and acidic residues" evidence="6">
    <location>
        <begin position="202"/>
        <end position="219"/>
    </location>
</feature>
<evidence type="ECO:0000313" key="9">
    <source>
        <dbReference type="Proteomes" id="UP000245207"/>
    </source>
</evidence>
<dbReference type="CDD" id="cd11454">
    <property type="entry name" value="bHLH_AtIND_like"/>
    <property type="match status" value="1"/>
</dbReference>
<organism evidence="8 9">
    <name type="scientific">Artemisia annua</name>
    <name type="common">Sweet wormwood</name>
    <dbReference type="NCBI Taxonomy" id="35608"/>
    <lineage>
        <taxon>Eukaryota</taxon>
        <taxon>Viridiplantae</taxon>
        <taxon>Streptophyta</taxon>
        <taxon>Embryophyta</taxon>
        <taxon>Tracheophyta</taxon>
        <taxon>Spermatophyta</taxon>
        <taxon>Magnoliopsida</taxon>
        <taxon>eudicotyledons</taxon>
        <taxon>Gunneridae</taxon>
        <taxon>Pentapetalae</taxon>
        <taxon>asterids</taxon>
        <taxon>campanulids</taxon>
        <taxon>Asterales</taxon>
        <taxon>Asteraceae</taxon>
        <taxon>Asteroideae</taxon>
        <taxon>Anthemideae</taxon>
        <taxon>Artemisiinae</taxon>
        <taxon>Artemisia</taxon>
    </lineage>
</organism>
<dbReference type="Pfam" id="PF00010">
    <property type="entry name" value="HLH"/>
    <property type="match status" value="1"/>
</dbReference>
<dbReference type="FunFam" id="4.10.280.10:FF:000022">
    <property type="entry name" value="Basic helix-loop-helix transcription factor"/>
    <property type="match status" value="1"/>
</dbReference>
<evidence type="ECO:0000259" key="7">
    <source>
        <dbReference type="PROSITE" id="PS50888"/>
    </source>
</evidence>
<evidence type="ECO:0000256" key="2">
    <source>
        <dbReference type="ARBA" id="ARBA00023015"/>
    </source>
</evidence>
<evidence type="ECO:0000256" key="5">
    <source>
        <dbReference type="ARBA" id="ARBA00023242"/>
    </source>
</evidence>
<dbReference type="GO" id="GO:0000978">
    <property type="term" value="F:RNA polymerase II cis-regulatory region sequence-specific DNA binding"/>
    <property type="evidence" value="ECO:0007669"/>
    <property type="project" value="TreeGrafter"/>
</dbReference>
<name>A0A2U1QN54_ARTAN</name>
<dbReference type="GO" id="GO:0000981">
    <property type="term" value="F:DNA-binding transcription factor activity, RNA polymerase II-specific"/>
    <property type="evidence" value="ECO:0007669"/>
    <property type="project" value="TreeGrafter"/>
</dbReference>
<dbReference type="Gene3D" id="4.10.280.10">
    <property type="entry name" value="Helix-loop-helix DNA-binding domain"/>
    <property type="match status" value="1"/>
</dbReference>
<reference evidence="8 9" key="1">
    <citation type="journal article" date="2018" name="Mol. Plant">
        <title>The genome of Artemisia annua provides insight into the evolution of Asteraceae family and artemisinin biosynthesis.</title>
        <authorList>
            <person name="Shen Q."/>
            <person name="Zhang L."/>
            <person name="Liao Z."/>
            <person name="Wang S."/>
            <person name="Yan T."/>
            <person name="Shi P."/>
            <person name="Liu M."/>
            <person name="Fu X."/>
            <person name="Pan Q."/>
            <person name="Wang Y."/>
            <person name="Lv Z."/>
            <person name="Lu X."/>
            <person name="Zhang F."/>
            <person name="Jiang W."/>
            <person name="Ma Y."/>
            <person name="Chen M."/>
            <person name="Hao X."/>
            <person name="Li L."/>
            <person name="Tang Y."/>
            <person name="Lv G."/>
            <person name="Zhou Y."/>
            <person name="Sun X."/>
            <person name="Brodelius P.E."/>
            <person name="Rose J.K.C."/>
            <person name="Tang K."/>
        </authorList>
    </citation>
    <scope>NUCLEOTIDE SEQUENCE [LARGE SCALE GENOMIC DNA]</scope>
    <source>
        <strain evidence="9">cv. Huhao1</strain>
        <tissue evidence="8">Leaf</tissue>
    </source>
</reference>
<keyword evidence="4" id="KW-0804">Transcription</keyword>
<gene>
    <name evidence="8" type="ORF">CTI12_AA008210</name>
</gene>
<protein>
    <submittedName>
        <fullName evidence="8">Myc-type, basic helix-loop-helix (BHLH) domain-containing protein</fullName>
    </submittedName>
</protein>